<protein>
    <submittedName>
        <fullName evidence="1">Uncharacterized protein</fullName>
    </submittedName>
</protein>
<reference evidence="2" key="1">
    <citation type="submission" date="2010-08" db="EMBL/GenBank/DDBJ databases">
        <authorList>
            <consortium name="Caenorhabditis japonica Sequencing Consortium"/>
            <person name="Wilson R.K."/>
        </authorList>
    </citation>
    <scope>NUCLEOTIDE SEQUENCE [LARGE SCALE GENOMIC DNA]</scope>
    <source>
        <strain evidence="2">DF5081</strain>
    </source>
</reference>
<accession>A0A8R1EJ29</accession>
<proteinExistence type="predicted"/>
<organism evidence="1 2">
    <name type="scientific">Caenorhabditis japonica</name>
    <dbReference type="NCBI Taxonomy" id="281687"/>
    <lineage>
        <taxon>Eukaryota</taxon>
        <taxon>Metazoa</taxon>
        <taxon>Ecdysozoa</taxon>
        <taxon>Nematoda</taxon>
        <taxon>Chromadorea</taxon>
        <taxon>Rhabditida</taxon>
        <taxon>Rhabditina</taxon>
        <taxon>Rhabditomorpha</taxon>
        <taxon>Rhabditoidea</taxon>
        <taxon>Rhabditidae</taxon>
        <taxon>Peloderinae</taxon>
        <taxon>Caenorhabditis</taxon>
    </lineage>
</organism>
<evidence type="ECO:0000313" key="2">
    <source>
        <dbReference type="Proteomes" id="UP000005237"/>
    </source>
</evidence>
<sequence>MCSNRTGCTFVVLADQHLVESCIPFLSSEHWIHANHHYYLFDVLESIRWAVRWVRLARVFCHLQKSNVL</sequence>
<dbReference type="Proteomes" id="UP000005237">
    <property type="component" value="Unassembled WGS sequence"/>
</dbReference>
<dbReference type="EnsemblMetazoa" id="CJA36901.1">
    <property type="protein sequence ID" value="CJA36901.1"/>
    <property type="gene ID" value="WBGene00212748"/>
</dbReference>
<reference evidence="1" key="2">
    <citation type="submission" date="2022-06" db="UniProtKB">
        <authorList>
            <consortium name="EnsemblMetazoa"/>
        </authorList>
    </citation>
    <scope>IDENTIFICATION</scope>
    <source>
        <strain evidence="1">DF5081</strain>
    </source>
</reference>
<dbReference type="AlphaFoldDB" id="A0A8R1EJ29"/>
<name>A0A8R1EJ29_CAEJA</name>
<evidence type="ECO:0000313" key="1">
    <source>
        <dbReference type="EnsemblMetazoa" id="CJA36901.1"/>
    </source>
</evidence>
<keyword evidence="2" id="KW-1185">Reference proteome</keyword>